<dbReference type="STRING" id="53468.A0A0R3UCF4"/>
<organism evidence="1 2">
    <name type="scientific">Mesocestoides corti</name>
    <name type="common">Flatworm</name>
    <dbReference type="NCBI Taxonomy" id="53468"/>
    <lineage>
        <taxon>Eukaryota</taxon>
        <taxon>Metazoa</taxon>
        <taxon>Spiralia</taxon>
        <taxon>Lophotrochozoa</taxon>
        <taxon>Platyhelminthes</taxon>
        <taxon>Cestoda</taxon>
        <taxon>Eucestoda</taxon>
        <taxon>Cyclophyllidea</taxon>
        <taxon>Mesocestoididae</taxon>
        <taxon>Mesocestoides</taxon>
    </lineage>
</organism>
<name>A0A0R3UCF4_MESCO</name>
<dbReference type="EMBL" id="UXSR01001920">
    <property type="protein sequence ID" value="VDD78600.1"/>
    <property type="molecule type" value="Genomic_DNA"/>
</dbReference>
<dbReference type="AlphaFoldDB" id="A0A0R3UCF4"/>
<reference evidence="1 2" key="1">
    <citation type="submission" date="2018-10" db="EMBL/GenBank/DDBJ databases">
        <authorList>
            <consortium name="Pathogen Informatics"/>
        </authorList>
    </citation>
    <scope>NUCLEOTIDE SEQUENCE [LARGE SCALE GENOMIC DNA]</scope>
</reference>
<keyword evidence="2" id="KW-1185">Reference proteome</keyword>
<proteinExistence type="predicted"/>
<protein>
    <submittedName>
        <fullName evidence="1">Uncharacterized protein</fullName>
    </submittedName>
</protein>
<evidence type="ECO:0000313" key="1">
    <source>
        <dbReference type="EMBL" id="VDD78600.1"/>
    </source>
</evidence>
<dbReference type="Proteomes" id="UP000267029">
    <property type="component" value="Unassembled WGS sequence"/>
</dbReference>
<evidence type="ECO:0000313" key="2">
    <source>
        <dbReference type="Proteomes" id="UP000267029"/>
    </source>
</evidence>
<accession>A0A0R3UCF4</accession>
<sequence length="116" mass="12374">MLVAFESRCKPVLLANLSSSVYRPQTLMPTATTAATTTGVLGDTEGPAHHLACAMSLAKQSAFSRPTPQSPVLHSSPFANPLNDLERLALGQELEETREKLHLVSSAATPQNPPVR</sequence>
<gene>
    <name evidence="1" type="ORF">MCOS_LOCUS4603</name>
</gene>